<evidence type="ECO:0000256" key="1">
    <source>
        <dbReference type="ARBA" id="ARBA00004123"/>
    </source>
</evidence>
<dbReference type="Pfam" id="PF04939">
    <property type="entry name" value="RRS1"/>
    <property type="match status" value="1"/>
</dbReference>
<dbReference type="GO" id="GO:0042254">
    <property type="term" value="P:ribosome biogenesis"/>
    <property type="evidence" value="ECO:0007669"/>
    <property type="project" value="UniProtKB-KW"/>
</dbReference>
<evidence type="ECO:0000256" key="4">
    <source>
        <dbReference type="ARBA" id="ARBA00023242"/>
    </source>
</evidence>
<dbReference type="InterPro" id="IPR007023">
    <property type="entry name" value="Ribosom_reg"/>
</dbReference>
<reference evidence="7 8" key="1">
    <citation type="submission" date="2015-12" db="EMBL/GenBank/DDBJ databases">
        <title>Dictyostelia acquired genes for synthesis and detection of signals that induce cell-type specialization by lateral gene transfer from prokaryotes.</title>
        <authorList>
            <person name="Gloeckner G."/>
            <person name="Schaap P."/>
        </authorList>
    </citation>
    <scope>NUCLEOTIDE SEQUENCE [LARGE SCALE GENOMIC DNA]</scope>
    <source>
        <strain evidence="7 8">TK</strain>
    </source>
</reference>
<dbReference type="InParanoid" id="A0A151Z7D1"/>
<dbReference type="Proteomes" id="UP000076078">
    <property type="component" value="Unassembled WGS sequence"/>
</dbReference>
<protein>
    <recommendedName>
        <fullName evidence="5">Ribosome biogenesis regulatory protein</fullName>
    </recommendedName>
</protein>
<dbReference type="STRING" id="361077.A0A151Z7D1"/>
<feature type="region of interest" description="Disordered" evidence="6">
    <location>
        <begin position="291"/>
        <end position="325"/>
    </location>
</feature>
<evidence type="ECO:0000256" key="2">
    <source>
        <dbReference type="ARBA" id="ARBA00010077"/>
    </source>
</evidence>
<keyword evidence="4 5" id="KW-0539">Nucleus</keyword>
<feature type="compositionally biased region" description="Basic and acidic residues" evidence="6">
    <location>
        <begin position="167"/>
        <end position="199"/>
    </location>
</feature>
<comment type="subcellular location">
    <subcellularLocation>
        <location evidence="1 5">Nucleus</location>
    </subcellularLocation>
</comment>
<comment type="caution">
    <text evidence="7">The sequence shown here is derived from an EMBL/GenBank/DDBJ whole genome shotgun (WGS) entry which is preliminary data.</text>
</comment>
<dbReference type="AlphaFoldDB" id="A0A151Z7D1"/>
<evidence type="ECO:0000256" key="3">
    <source>
        <dbReference type="ARBA" id="ARBA00022517"/>
    </source>
</evidence>
<proteinExistence type="inferred from homology"/>
<feature type="region of interest" description="Disordered" evidence="6">
    <location>
        <begin position="242"/>
        <end position="271"/>
    </location>
</feature>
<evidence type="ECO:0000313" key="8">
    <source>
        <dbReference type="Proteomes" id="UP000076078"/>
    </source>
</evidence>
<keyword evidence="8" id="KW-1185">Reference proteome</keyword>
<dbReference type="OrthoDB" id="28455at2759"/>
<sequence>MSSNQAVVNASDILAASENLPKYLVDKEDTLQYDLGNLTAFDYSSINKAEYKENPQEYLLKFSRDNVQLLVSRLFQCPLKVIDEGTLAILPKCITPIPRERQLPTDKPKTRWEAFAKLKGIKKKTKSQKNALEFDEQKEEYVNKYGKSRSQKEKEENWAVTAGPQDKVGEDPFTKMDEEKNDRVQRQKNREQRNYDDSAIRKSVNLGKPMVFSKDNRPQIKSDLNHQFDVAKISTASVGKFDKQLTEESAKPKRGNKRLQNLGDGNVQKESENNIKMLDRIFNKESVINVEKATSQHIKGEERKNYIKKRTSTKEGPTKKHKSSK</sequence>
<accession>A0A151Z7D1</accession>
<comment type="similarity">
    <text evidence="2 5">Belongs to the RRS1 family.</text>
</comment>
<evidence type="ECO:0000256" key="5">
    <source>
        <dbReference type="RuleBase" id="RU364132"/>
    </source>
</evidence>
<feature type="compositionally biased region" description="Basic and acidic residues" evidence="6">
    <location>
        <begin position="242"/>
        <end position="251"/>
    </location>
</feature>
<evidence type="ECO:0000256" key="6">
    <source>
        <dbReference type="SAM" id="MobiDB-lite"/>
    </source>
</evidence>
<dbReference type="FunCoup" id="A0A151Z7D1">
    <property type="interactions" value="670"/>
</dbReference>
<dbReference type="OMA" id="ACDKNRI"/>
<gene>
    <name evidence="7" type="ORF">DLAC_09661</name>
</gene>
<dbReference type="EMBL" id="LODT01000039">
    <property type="protein sequence ID" value="KYQ89694.1"/>
    <property type="molecule type" value="Genomic_DNA"/>
</dbReference>
<organism evidence="7 8">
    <name type="scientific">Tieghemostelium lacteum</name>
    <name type="common">Slime mold</name>
    <name type="synonym">Dictyostelium lacteum</name>
    <dbReference type="NCBI Taxonomy" id="361077"/>
    <lineage>
        <taxon>Eukaryota</taxon>
        <taxon>Amoebozoa</taxon>
        <taxon>Evosea</taxon>
        <taxon>Eumycetozoa</taxon>
        <taxon>Dictyostelia</taxon>
        <taxon>Dictyosteliales</taxon>
        <taxon>Raperosteliaceae</taxon>
        <taxon>Tieghemostelium</taxon>
    </lineage>
</organism>
<dbReference type="GO" id="GO:0005634">
    <property type="term" value="C:nucleus"/>
    <property type="evidence" value="ECO:0007669"/>
    <property type="project" value="UniProtKB-SubCell"/>
</dbReference>
<feature type="region of interest" description="Disordered" evidence="6">
    <location>
        <begin position="144"/>
        <end position="199"/>
    </location>
</feature>
<evidence type="ECO:0000313" key="7">
    <source>
        <dbReference type="EMBL" id="KYQ89694.1"/>
    </source>
</evidence>
<keyword evidence="3 5" id="KW-0690">Ribosome biogenesis</keyword>
<comment type="function">
    <text evidence="5">Involved in ribosomal large subunit assembly.</text>
</comment>
<name>A0A151Z7D1_TIELA</name>